<feature type="signal peptide" evidence="1">
    <location>
        <begin position="1"/>
        <end position="27"/>
    </location>
</feature>
<dbReference type="RefSeq" id="WP_262993201.1">
    <property type="nucleotide sequence ID" value="NZ_JAOTJC010000007.1"/>
</dbReference>
<dbReference type="EMBL" id="JAOTJC010000007">
    <property type="protein sequence ID" value="MCU7554489.1"/>
    <property type="molecule type" value="Genomic_DNA"/>
</dbReference>
<comment type="caution">
    <text evidence="2">The sequence shown here is derived from an EMBL/GenBank/DDBJ whole genome shotgun (WGS) entry which is preliminary data.</text>
</comment>
<keyword evidence="3" id="KW-1185">Reference proteome</keyword>
<dbReference type="Gene3D" id="3.40.190.10">
    <property type="entry name" value="Periplasmic binding protein-like II"/>
    <property type="match status" value="2"/>
</dbReference>
<gene>
    <name evidence="2" type="ORF">OCL06_07750</name>
</gene>
<reference evidence="3" key="1">
    <citation type="submission" date="2023-07" db="EMBL/GenBank/DDBJ databases">
        <title>Study on multiphase classification of strain Alteromonas salexigens isolated from the Yellow Sea.</title>
        <authorList>
            <person name="Sun L."/>
        </authorList>
    </citation>
    <scope>NUCLEOTIDE SEQUENCE [LARGE SCALE GENOMIC DNA]</scope>
    <source>
        <strain evidence="3">ASW11-19</strain>
    </source>
</reference>
<feature type="chain" id="PRO_5046861368" evidence="1">
    <location>
        <begin position="28"/>
        <end position="333"/>
    </location>
</feature>
<keyword evidence="1" id="KW-0732">Signal</keyword>
<dbReference type="Proteomes" id="UP001209257">
    <property type="component" value="Unassembled WGS sequence"/>
</dbReference>
<dbReference type="SUPFAM" id="SSF53850">
    <property type="entry name" value="Periplasmic binding protein-like II"/>
    <property type="match status" value="1"/>
</dbReference>
<evidence type="ECO:0000313" key="3">
    <source>
        <dbReference type="Proteomes" id="UP001209257"/>
    </source>
</evidence>
<name>A0ABT2VRE1_9ALTE</name>
<organism evidence="2 3">
    <name type="scientific">Alteromonas salexigens</name>
    <dbReference type="NCBI Taxonomy" id="2982530"/>
    <lineage>
        <taxon>Bacteria</taxon>
        <taxon>Pseudomonadati</taxon>
        <taxon>Pseudomonadota</taxon>
        <taxon>Gammaproteobacteria</taxon>
        <taxon>Alteromonadales</taxon>
        <taxon>Alteromonadaceae</taxon>
        <taxon>Alteromonas/Salinimonas group</taxon>
        <taxon>Alteromonas</taxon>
    </lineage>
</organism>
<accession>A0ABT2VRE1</accession>
<proteinExistence type="predicted"/>
<evidence type="ECO:0000313" key="2">
    <source>
        <dbReference type="EMBL" id="MCU7554489.1"/>
    </source>
</evidence>
<protein>
    <submittedName>
        <fullName evidence="2">Transporter substrate-binding domain-containing protein</fullName>
    </submittedName>
</protein>
<sequence>MGKLVAALKTLASVLLISAVHFMPAHAVTLGASPLATYIDDEGEPARLNAIMQEAFSRMATELELTVMRRAFLGSGLLSGKLDGEYAFQDLDSQHDKFVYSEPYLPLYLYATSKSQSVTEIRLIPHLQDSRVAIENRFGNTDRFRLLKDIKWSRNPTTYDAFRQLADERAPYLISTRLLIDELNRLLRDDGEELLHFSAAPLISSGLRISLSKKLPDAQQTIASFNETIAQMHKDGTFNQLLGVAWLSKDIDGDGTAEYISSADVAHAKIEPGILALAFSLDGVPANDSSAFIIDGTRYADWQAAAGALAEVTPSLRPSLLDPEVYKRMIRRW</sequence>
<evidence type="ECO:0000256" key="1">
    <source>
        <dbReference type="SAM" id="SignalP"/>
    </source>
</evidence>